<accession>A0A452IDD5</accession>
<organism evidence="1 2">
    <name type="scientific">Gopherus agassizii</name>
    <name type="common">Agassiz's desert tortoise</name>
    <dbReference type="NCBI Taxonomy" id="38772"/>
    <lineage>
        <taxon>Eukaryota</taxon>
        <taxon>Metazoa</taxon>
        <taxon>Chordata</taxon>
        <taxon>Craniata</taxon>
        <taxon>Vertebrata</taxon>
        <taxon>Euteleostomi</taxon>
        <taxon>Archelosauria</taxon>
        <taxon>Testudinata</taxon>
        <taxon>Testudines</taxon>
        <taxon>Cryptodira</taxon>
        <taxon>Durocryptodira</taxon>
        <taxon>Testudinoidea</taxon>
        <taxon>Testudinidae</taxon>
        <taxon>Gopherus</taxon>
    </lineage>
</organism>
<reference evidence="1" key="3">
    <citation type="submission" date="2025-09" db="UniProtKB">
        <authorList>
            <consortium name="Ensembl"/>
        </authorList>
    </citation>
    <scope>IDENTIFICATION</scope>
</reference>
<protein>
    <submittedName>
        <fullName evidence="1">Uncharacterized protein</fullName>
    </submittedName>
</protein>
<evidence type="ECO:0000313" key="1">
    <source>
        <dbReference type="Ensembl" id="ENSGAGP00000025716.1"/>
    </source>
</evidence>
<reference evidence="2" key="1">
    <citation type="journal article" date="2017" name="PLoS ONE">
        <title>The Agassiz's desert tortoise genome provides a resource for the conservation of a threatened species.</title>
        <authorList>
            <person name="Tollis M."/>
            <person name="DeNardo D.F."/>
            <person name="Cornelius J.A."/>
            <person name="Dolby G.A."/>
            <person name="Edwards T."/>
            <person name="Henen B.T."/>
            <person name="Karl A.E."/>
            <person name="Murphy R.W."/>
            <person name="Kusumi K."/>
        </authorList>
    </citation>
    <scope>NUCLEOTIDE SEQUENCE [LARGE SCALE GENOMIC DNA]</scope>
</reference>
<name>A0A452IDD5_9SAUR</name>
<dbReference type="Ensembl" id="ENSGAGT00000029256.1">
    <property type="protein sequence ID" value="ENSGAGP00000025716.1"/>
    <property type="gene ID" value="ENSGAGG00000018769.1"/>
</dbReference>
<dbReference type="Proteomes" id="UP000291020">
    <property type="component" value="Unassembled WGS sequence"/>
</dbReference>
<evidence type="ECO:0000313" key="2">
    <source>
        <dbReference type="Proteomes" id="UP000291020"/>
    </source>
</evidence>
<keyword evidence="2" id="KW-1185">Reference proteome</keyword>
<reference evidence="1" key="2">
    <citation type="submission" date="2025-08" db="UniProtKB">
        <authorList>
            <consortium name="Ensembl"/>
        </authorList>
    </citation>
    <scope>IDENTIFICATION</scope>
</reference>
<sequence length="126" mass="13456">MTSQVLSVVPKLIPPLVQGKPLAGWAGLFTCCIRFSQSQLPVATVRWFRPMEAAGSSTGRGTYWSPLSEAPIGLEQETAATGSCDWPNLLMQQVNKPAQPARGFPCTSGGTCLGNTGLLQKAYRIC</sequence>
<proteinExistence type="predicted"/>
<dbReference type="AlphaFoldDB" id="A0A452IDD5"/>